<evidence type="ECO:0000313" key="1">
    <source>
        <dbReference type="EMBL" id="MDO7907662.1"/>
    </source>
</evidence>
<reference evidence="1 2" key="1">
    <citation type="submission" date="2023-07" db="EMBL/GenBank/DDBJ databases">
        <title>Paenibacillus sp. JX-17 nov. isolated from soil.</title>
        <authorList>
            <person name="Wan Y."/>
            <person name="Liu B."/>
        </authorList>
    </citation>
    <scope>NUCLEOTIDE SEQUENCE [LARGE SCALE GENOMIC DNA]</scope>
    <source>
        <strain evidence="1 2">JX-17</strain>
    </source>
</reference>
<accession>A0ABT9CI95</accession>
<dbReference type="RefSeq" id="WP_305024878.1">
    <property type="nucleotide sequence ID" value="NZ_JAUQTB010000009.1"/>
</dbReference>
<organism evidence="1 2">
    <name type="scientific">Paenibacillus lacisoli</name>
    <dbReference type="NCBI Taxonomy" id="3064525"/>
    <lineage>
        <taxon>Bacteria</taxon>
        <taxon>Bacillati</taxon>
        <taxon>Bacillota</taxon>
        <taxon>Bacilli</taxon>
        <taxon>Bacillales</taxon>
        <taxon>Paenibacillaceae</taxon>
        <taxon>Paenibacillus</taxon>
    </lineage>
</organism>
<name>A0ABT9CI95_9BACL</name>
<gene>
    <name evidence="1" type="ORF">Q5741_14725</name>
</gene>
<evidence type="ECO:0008006" key="3">
    <source>
        <dbReference type="Google" id="ProtNLM"/>
    </source>
</evidence>
<sequence length="45" mass="5413">MRIVVTGRAVIRDSYGRVLLQRRANYGDWGFQEESWSRENRSKRL</sequence>
<comment type="caution">
    <text evidence="1">The sequence shown here is derived from an EMBL/GenBank/DDBJ whole genome shotgun (WGS) entry which is preliminary data.</text>
</comment>
<protein>
    <recommendedName>
        <fullName evidence="3">Nudix hydrolase domain-containing protein</fullName>
    </recommendedName>
</protein>
<dbReference type="Proteomes" id="UP001240171">
    <property type="component" value="Unassembled WGS sequence"/>
</dbReference>
<proteinExistence type="predicted"/>
<keyword evidence="2" id="KW-1185">Reference proteome</keyword>
<dbReference type="EMBL" id="JAUQTB010000009">
    <property type="protein sequence ID" value="MDO7907662.1"/>
    <property type="molecule type" value="Genomic_DNA"/>
</dbReference>
<evidence type="ECO:0000313" key="2">
    <source>
        <dbReference type="Proteomes" id="UP001240171"/>
    </source>
</evidence>